<feature type="domain" description="BD-FAE-like" evidence="3">
    <location>
        <begin position="46"/>
        <end position="147"/>
    </location>
</feature>
<evidence type="ECO:0000256" key="2">
    <source>
        <dbReference type="SAM" id="SignalP"/>
    </source>
</evidence>
<dbReference type="Pfam" id="PF20434">
    <property type="entry name" value="BD-FAE"/>
    <property type="match status" value="1"/>
</dbReference>
<organism evidence="4 5">
    <name type="scientific">Sphingobacterium zhuxiongii</name>
    <dbReference type="NCBI Taxonomy" id="2662364"/>
    <lineage>
        <taxon>Bacteria</taxon>
        <taxon>Pseudomonadati</taxon>
        <taxon>Bacteroidota</taxon>
        <taxon>Sphingobacteriia</taxon>
        <taxon>Sphingobacteriales</taxon>
        <taxon>Sphingobacteriaceae</taxon>
        <taxon>Sphingobacterium</taxon>
    </lineage>
</organism>
<gene>
    <name evidence="4" type="ORF">GFH32_04440</name>
</gene>
<proteinExistence type="predicted"/>
<reference evidence="4 5" key="1">
    <citation type="submission" date="2019-10" db="EMBL/GenBank/DDBJ databases">
        <authorList>
            <person name="Dong K."/>
        </authorList>
    </citation>
    <scope>NUCLEOTIDE SEQUENCE [LARGE SCALE GENOMIC DNA]</scope>
    <source>
        <strain evidence="5">dk4302</strain>
    </source>
</reference>
<keyword evidence="1 4" id="KW-0378">Hydrolase</keyword>
<dbReference type="EMBL" id="CP045652">
    <property type="protein sequence ID" value="QGA25612.1"/>
    <property type="molecule type" value="Genomic_DNA"/>
</dbReference>
<dbReference type="KEGG" id="sphe:GFH32_04440"/>
<evidence type="ECO:0000313" key="4">
    <source>
        <dbReference type="EMBL" id="QGA25612.1"/>
    </source>
</evidence>
<dbReference type="InterPro" id="IPR050300">
    <property type="entry name" value="GDXG_lipolytic_enzyme"/>
</dbReference>
<keyword evidence="2" id="KW-0732">Signal</keyword>
<evidence type="ECO:0000259" key="3">
    <source>
        <dbReference type="Pfam" id="PF20434"/>
    </source>
</evidence>
<name>A0A5Q0QDK6_9SPHI</name>
<evidence type="ECO:0000313" key="5">
    <source>
        <dbReference type="Proteomes" id="UP000326921"/>
    </source>
</evidence>
<dbReference type="PANTHER" id="PTHR48081">
    <property type="entry name" value="AB HYDROLASE SUPERFAMILY PROTEIN C4A8.06C"/>
    <property type="match status" value="1"/>
</dbReference>
<dbReference type="Gene3D" id="3.40.50.1820">
    <property type="entry name" value="alpha/beta hydrolase"/>
    <property type="match status" value="1"/>
</dbReference>
<protein>
    <submittedName>
        <fullName evidence="4">Alpha/beta hydrolase fold domain-containing protein</fullName>
    </submittedName>
</protein>
<dbReference type="Proteomes" id="UP000326921">
    <property type="component" value="Chromosome"/>
</dbReference>
<dbReference type="InterPro" id="IPR049492">
    <property type="entry name" value="BD-FAE-like_dom"/>
</dbReference>
<dbReference type="RefSeq" id="WP_153509932.1">
    <property type="nucleotide sequence ID" value="NZ_CP045652.1"/>
</dbReference>
<keyword evidence="5" id="KW-1185">Reference proteome</keyword>
<evidence type="ECO:0000256" key="1">
    <source>
        <dbReference type="ARBA" id="ARBA00022801"/>
    </source>
</evidence>
<dbReference type="PANTHER" id="PTHR48081:SF9">
    <property type="entry name" value="CARBOXYLESTERASE"/>
    <property type="match status" value="1"/>
</dbReference>
<dbReference type="AlphaFoldDB" id="A0A5Q0QDK6"/>
<dbReference type="InterPro" id="IPR029058">
    <property type="entry name" value="AB_hydrolase_fold"/>
</dbReference>
<feature type="signal peptide" evidence="2">
    <location>
        <begin position="1"/>
        <end position="19"/>
    </location>
</feature>
<sequence>MKTLFALLFFFYSFSSAFAQTPSGKNISDVVYVKDADAYRTERCRLDLYIPKGVKDFVTVIWYHGGGLTGGEREIPSYLKDRGIAIVGVGYRLSPKAKVSEIIDDAADAVKWTMDHIEAHGGSKNKIVLSGHSAGAYLALMLALDSSHLAGLGVNANDLLGVVSFSAQTITHFTARAEQGIAINQPTIDKLAPLFWVRKDAPKITLITGDRELEMVGRYEENAYLARMLKITGHPQVKLLELDGFDHGMTYPAFPLLLKEIANWSK</sequence>
<feature type="chain" id="PRO_5024808218" evidence="2">
    <location>
        <begin position="20"/>
        <end position="266"/>
    </location>
</feature>
<accession>A0A5Q0QDK6</accession>
<dbReference type="SUPFAM" id="SSF53474">
    <property type="entry name" value="alpha/beta-Hydrolases"/>
    <property type="match status" value="1"/>
</dbReference>
<dbReference type="GO" id="GO:0016787">
    <property type="term" value="F:hydrolase activity"/>
    <property type="evidence" value="ECO:0007669"/>
    <property type="project" value="UniProtKB-KW"/>
</dbReference>